<comment type="caution">
    <text evidence="2">The sequence shown here is derived from an EMBL/GenBank/DDBJ whole genome shotgun (WGS) entry which is preliminary data.</text>
</comment>
<dbReference type="InterPro" id="IPR036063">
    <property type="entry name" value="Smr_dom_sf"/>
</dbReference>
<proteinExistence type="predicted"/>
<dbReference type="RefSeq" id="WP_353293668.1">
    <property type="nucleotide sequence ID" value="NZ_BAABWH010000002.1"/>
</dbReference>
<protein>
    <submittedName>
        <fullName evidence="2">DNA endonuclease SmrA</fullName>
    </submittedName>
</protein>
<dbReference type="PANTHER" id="PTHR35562">
    <property type="entry name" value="DNA ENDONUCLEASE SMRA-RELATED"/>
    <property type="match status" value="1"/>
</dbReference>
<keyword evidence="3" id="KW-1185">Reference proteome</keyword>
<dbReference type="SUPFAM" id="SSF160443">
    <property type="entry name" value="SMR domain-like"/>
    <property type="match status" value="1"/>
</dbReference>
<dbReference type="PROSITE" id="PS50828">
    <property type="entry name" value="SMR"/>
    <property type="match status" value="1"/>
</dbReference>
<dbReference type="InterPro" id="IPR002625">
    <property type="entry name" value="Smr_dom"/>
</dbReference>
<evidence type="ECO:0000313" key="2">
    <source>
        <dbReference type="EMBL" id="GAA6144726.1"/>
    </source>
</evidence>
<dbReference type="Pfam" id="PF01713">
    <property type="entry name" value="Smr"/>
    <property type="match status" value="1"/>
</dbReference>
<gene>
    <name evidence="2" type="primary">smrA</name>
    <name evidence="2" type="ORF">NBRC116585_08430</name>
</gene>
<dbReference type="NCBIfam" id="NF033154">
    <property type="entry name" value="endonuc_SmrA"/>
    <property type="match status" value="1"/>
</dbReference>
<dbReference type="SMART" id="SM00463">
    <property type="entry name" value="SMR"/>
    <property type="match status" value="1"/>
</dbReference>
<evidence type="ECO:0000259" key="1">
    <source>
        <dbReference type="PROSITE" id="PS50828"/>
    </source>
</evidence>
<dbReference type="Gene3D" id="3.30.1370.110">
    <property type="match status" value="1"/>
</dbReference>
<evidence type="ECO:0000313" key="3">
    <source>
        <dbReference type="Proteomes" id="UP001481413"/>
    </source>
</evidence>
<accession>A0ABP9ZX49</accession>
<feature type="domain" description="Smr" evidence="1">
    <location>
        <begin position="94"/>
        <end position="175"/>
    </location>
</feature>
<sequence length="193" mass="22193">MTDEDELFLQEMQGVKKLQTPERIQLRREQSAANTAARRTAAVSSETLKDGNHLRASDVPRVGPHDVLGFKRPGIQDGVFRKLRLGKYEIEARLDLHRRTIEEARREVYRFINDCISNDLRSVHIMPGKGDRNEGDPAVLKSYLVFWLEELEDVQAFHTAQTHHGGAGAFYVLLRKSERKKQQAREQFSKGRI</sequence>
<organism evidence="2 3">
    <name type="scientific">Thalassolituus maritimus</name>
    <dbReference type="NCBI Taxonomy" id="484498"/>
    <lineage>
        <taxon>Bacteria</taxon>
        <taxon>Pseudomonadati</taxon>
        <taxon>Pseudomonadota</taxon>
        <taxon>Gammaproteobacteria</taxon>
        <taxon>Oceanospirillales</taxon>
        <taxon>Oceanospirillaceae</taxon>
        <taxon>Thalassolituus</taxon>
    </lineage>
</organism>
<name>A0ABP9ZX49_9GAMM</name>
<dbReference type="InterPro" id="IPR047688">
    <property type="entry name" value="Endonuc_SmrA"/>
</dbReference>
<dbReference type="GO" id="GO:0004519">
    <property type="term" value="F:endonuclease activity"/>
    <property type="evidence" value="ECO:0007669"/>
    <property type="project" value="UniProtKB-KW"/>
</dbReference>
<dbReference type="Proteomes" id="UP001481413">
    <property type="component" value="Unassembled WGS sequence"/>
</dbReference>
<keyword evidence="2" id="KW-0540">Nuclease</keyword>
<dbReference type="EMBL" id="BAABWH010000002">
    <property type="protein sequence ID" value="GAA6144726.1"/>
    <property type="molecule type" value="Genomic_DNA"/>
</dbReference>
<dbReference type="PANTHER" id="PTHR35562:SF2">
    <property type="entry name" value="DNA ENDONUCLEASE SMRA-RELATED"/>
    <property type="match status" value="1"/>
</dbReference>
<keyword evidence="2" id="KW-0378">Hydrolase</keyword>
<reference evidence="2 3" key="1">
    <citation type="submission" date="2024-04" db="EMBL/GenBank/DDBJ databases">
        <title>Draft genome sequence of Thalassolituus maritimus NBRC 116585.</title>
        <authorList>
            <person name="Miyakawa T."/>
            <person name="Kusuya Y."/>
            <person name="Miura T."/>
        </authorList>
    </citation>
    <scope>NUCLEOTIDE SEQUENCE [LARGE SCALE GENOMIC DNA]</scope>
    <source>
        <strain evidence="2 3">5NW40-0001</strain>
    </source>
</reference>
<keyword evidence="2" id="KW-0255">Endonuclease</keyword>